<gene>
    <name evidence="2" type="ORF">B0H15DRAFT_838087</name>
</gene>
<sequence length="507" mass="55765">MAHITTCPRILSLSAEPWHVGRFCMYKYAVALKLEVGRRALLCQIALLTSFLSAGRASVVYYPPAQSKINNLTFALNGTGAPGIFTSSSTPDESYGEYNWCNMPHVRTREYQTPPSEFTLEYVEVIQRHHKRTPYGSNTFFKEDITWSCTGEGPVQYGKGPNGVSSDVTEIQWQAYRDSQNPWTNSVGPGFVNSNCQLPQITGDGLVDAHTHGSDLRAVYASRLGLGDRLDPSIVQIRVTNNGITSQVAGALLKGLFPKTDNVAVLVQSSTFDSLEPVYSCPKADSIRSAYTSGSTNWTTHLTDAALLYAKLDSVSGIATADTAGWHTSFDHYYDNLSAKLCHGKKLPCSVNDTSLCVTQDEANTVFRLGNWEYSYYFRDAPNSAQYAALHYGAWFLELRPHLAAAVAGKNKIKYTHNIAHDGSVSPVLGFLQIANMVWPGMGSEVVFELYKAKKQNSHFLRVLWGGRPMVTSTSMGTLDMIPVETMLEYIDSMIGSGSDLYSACHS</sequence>
<evidence type="ECO:0000313" key="3">
    <source>
        <dbReference type="Proteomes" id="UP001222325"/>
    </source>
</evidence>
<dbReference type="GO" id="GO:0016791">
    <property type="term" value="F:phosphatase activity"/>
    <property type="evidence" value="ECO:0007669"/>
    <property type="project" value="TreeGrafter"/>
</dbReference>
<dbReference type="InterPro" id="IPR029033">
    <property type="entry name" value="His_PPase_superfam"/>
</dbReference>
<comment type="caution">
    <text evidence="2">The sequence shown here is derived from an EMBL/GenBank/DDBJ whole genome shotgun (WGS) entry which is preliminary data.</text>
</comment>
<dbReference type="Proteomes" id="UP001222325">
    <property type="component" value="Unassembled WGS sequence"/>
</dbReference>
<dbReference type="EMBL" id="JARJCN010000022">
    <property type="protein sequence ID" value="KAJ7090316.1"/>
    <property type="molecule type" value="Genomic_DNA"/>
</dbReference>
<dbReference type="SUPFAM" id="SSF53254">
    <property type="entry name" value="Phosphoglycerate mutase-like"/>
    <property type="match status" value="1"/>
</dbReference>
<evidence type="ECO:0000313" key="2">
    <source>
        <dbReference type="EMBL" id="KAJ7090316.1"/>
    </source>
</evidence>
<keyword evidence="3" id="KW-1185">Reference proteome</keyword>
<dbReference type="Gene3D" id="3.40.50.1240">
    <property type="entry name" value="Phosphoglycerate mutase-like"/>
    <property type="match status" value="1"/>
</dbReference>
<dbReference type="Pfam" id="PF00328">
    <property type="entry name" value="His_Phos_2"/>
    <property type="match status" value="1"/>
</dbReference>
<comment type="similarity">
    <text evidence="1">Belongs to the histidine acid phosphatase family.</text>
</comment>
<reference evidence="2" key="1">
    <citation type="submission" date="2023-03" db="EMBL/GenBank/DDBJ databases">
        <title>Massive genome expansion in bonnet fungi (Mycena s.s.) driven by repeated elements and novel gene families across ecological guilds.</title>
        <authorList>
            <consortium name="Lawrence Berkeley National Laboratory"/>
            <person name="Harder C.B."/>
            <person name="Miyauchi S."/>
            <person name="Viragh M."/>
            <person name="Kuo A."/>
            <person name="Thoen E."/>
            <person name="Andreopoulos B."/>
            <person name="Lu D."/>
            <person name="Skrede I."/>
            <person name="Drula E."/>
            <person name="Henrissat B."/>
            <person name="Morin E."/>
            <person name="Kohler A."/>
            <person name="Barry K."/>
            <person name="LaButti K."/>
            <person name="Morin E."/>
            <person name="Salamov A."/>
            <person name="Lipzen A."/>
            <person name="Mereny Z."/>
            <person name="Hegedus B."/>
            <person name="Baldrian P."/>
            <person name="Stursova M."/>
            <person name="Weitz H."/>
            <person name="Taylor A."/>
            <person name="Grigoriev I.V."/>
            <person name="Nagy L.G."/>
            <person name="Martin F."/>
            <person name="Kauserud H."/>
        </authorList>
    </citation>
    <scope>NUCLEOTIDE SEQUENCE</scope>
    <source>
        <strain evidence="2">CBHHK173m</strain>
    </source>
</reference>
<dbReference type="InterPro" id="IPR050645">
    <property type="entry name" value="Histidine_acid_phosphatase"/>
</dbReference>
<name>A0AAD6XN46_9AGAR</name>
<dbReference type="AlphaFoldDB" id="A0AAD6XN46"/>
<dbReference type="PANTHER" id="PTHR11567">
    <property type="entry name" value="ACID PHOSPHATASE-RELATED"/>
    <property type="match status" value="1"/>
</dbReference>
<organism evidence="2 3">
    <name type="scientific">Mycena belliarum</name>
    <dbReference type="NCBI Taxonomy" id="1033014"/>
    <lineage>
        <taxon>Eukaryota</taxon>
        <taxon>Fungi</taxon>
        <taxon>Dikarya</taxon>
        <taxon>Basidiomycota</taxon>
        <taxon>Agaricomycotina</taxon>
        <taxon>Agaricomycetes</taxon>
        <taxon>Agaricomycetidae</taxon>
        <taxon>Agaricales</taxon>
        <taxon>Marasmiineae</taxon>
        <taxon>Mycenaceae</taxon>
        <taxon>Mycena</taxon>
    </lineage>
</organism>
<protein>
    <submittedName>
        <fullName evidence="2">Phosphoglycerate mutase-like protein</fullName>
    </submittedName>
</protein>
<dbReference type="PANTHER" id="PTHR11567:SF195">
    <property type="entry name" value="ACID PHOSPHATASE, PUTATIVE (AFU_ORTHOLOGUE AFUA_3G14570)-RELATED"/>
    <property type="match status" value="1"/>
</dbReference>
<accession>A0AAD6XN46</accession>
<dbReference type="InterPro" id="IPR000560">
    <property type="entry name" value="His_Pase_clade-2"/>
</dbReference>
<proteinExistence type="inferred from homology"/>
<evidence type="ECO:0000256" key="1">
    <source>
        <dbReference type="ARBA" id="ARBA00005375"/>
    </source>
</evidence>